<dbReference type="EMBL" id="JARBHB010000010">
    <property type="protein sequence ID" value="KAJ8874062.1"/>
    <property type="molecule type" value="Genomic_DNA"/>
</dbReference>
<reference evidence="1 2" key="1">
    <citation type="submission" date="2023-02" db="EMBL/GenBank/DDBJ databases">
        <title>LHISI_Scaffold_Assembly.</title>
        <authorList>
            <person name="Stuart O.P."/>
            <person name="Cleave R."/>
            <person name="Magrath M.J.L."/>
            <person name="Mikheyev A.S."/>
        </authorList>
    </citation>
    <scope>NUCLEOTIDE SEQUENCE [LARGE SCALE GENOMIC DNA]</scope>
    <source>
        <strain evidence="1">Daus_M_001</strain>
        <tissue evidence="1">Leg muscle</tissue>
    </source>
</reference>
<evidence type="ECO:0000313" key="2">
    <source>
        <dbReference type="Proteomes" id="UP001159363"/>
    </source>
</evidence>
<accession>A0ABQ9GPV4</accession>
<keyword evidence="2" id="KW-1185">Reference proteome</keyword>
<protein>
    <submittedName>
        <fullName evidence="1">Uncharacterized protein</fullName>
    </submittedName>
</protein>
<dbReference type="Proteomes" id="UP001159363">
    <property type="component" value="Chromosome 9"/>
</dbReference>
<evidence type="ECO:0000313" key="1">
    <source>
        <dbReference type="EMBL" id="KAJ8874062.1"/>
    </source>
</evidence>
<comment type="caution">
    <text evidence="1">The sequence shown here is derived from an EMBL/GenBank/DDBJ whole genome shotgun (WGS) entry which is preliminary data.</text>
</comment>
<gene>
    <name evidence="1" type="ORF">PR048_024902</name>
</gene>
<proteinExistence type="predicted"/>
<name>A0ABQ9GPV4_9NEOP</name>
<organism evidence="1 2">
    <name type="scientific">Dryococelus australis</name>
    <dbReference type="NCBI Taxonomy" id="614101"/>
    <lineage>
        <taxon>Eukaryota</taxon>
        <taxon>Metazoa</taxon>
        <taxon>Ecdysozoa</taxon>
        <taxon>Arthropoda</taxon>
        <taxon>Hexapoda</taxon>
        <taxon>Insecta</taxon>
        <taxon>Pterygota</taxon>
        <taxon>Neoptera</taxon>
        <taxon>Polyneoptera</taxon>
        <taxon>Phasmatodea</taxon>
        <taxon>Verophasmatodea</taxon>
        <taxon>Anareolatae</taxon>
        <taxon>Phasmatidae</taxon>
        <taxon>Eurycanthinae</taxon>
        <taxon>Dryococelus</taxon>
    </lineage>
</organism>
<sequence length="412" mass="45130">MCVGCEWAGARVFADRIGRVVATRTSATTRRLCGRQWHNTRTVPAPKRHPFQGGSSYGNDNFTYGGGATVAEWLDCSPPAKANRVQSPTSSLPDLRMWESCRMIPLIGGVFSVISRFPRPFHSSAAPYSTRSRDLDVKNGRISSLVRIRPKNTQGGSTRHCRQLPWNNDTCPQREFGFQSQASSTIARPRTHIPTSLTIDKRKSHKVVAEIAWSYRFVDLLSLDIEPRPSCSISAQLLGSPWGFDRETPRGVTRTLERGYVPLLPARAVPPPAANYLVTDCRPSVSGGGGHESRRPPALSSRVDLGLALVPGSKFARSLAVPSCLHVRLACLPLEKMNRVRFPAGSLPGFLSHVGIVPDDAVGQRVFSGISRFLRPCIPALLHTHLASPSSAIKTQRLRAARNISTPHFPPN</sequence>